<accession>A0A8J4Q4B6</accession>
<dbReference type="InterPro" id="IPR001810">
    <property type="entry name" value="F-box_dom"/>
</dbReference>
<gene>
    <name evidence="2" type="ORF">CMV_030380</name>
</gene>
<evidence type="ECO:0000259" key="1">
    <source>
        <dbReference type="Pfam" id="PF12937"/>
    </source>
</evidence>
<dbReference type="PANTHER" id="PTHR39741:SF2">
    <property type="entry name" value="F-BOX DOMAIN-CONTAINING PROTEIN"/>
    <property type="match status" value="1"/>
</dbReference>
<dbReference type="Proteomes" id="UP000737018">
    <property type="component" value="Unassembled WGS sequence"/>
</dbReference>
<proteinExistence type="predicted"/>
<evidence type="ECO:0000313" key="2">
    <source>
        <dbReference type="EMBL" id="KAF3943022.1"/>
    </source>
</evidence>
<dbReference type="PANTHER" id="PTHR39741">
    <property type="entry name" value="F-BOX DOMAIN CONTAINING PROTEIN, EXPRESSED"/>
    <property type="match status" value="1"/>
</dbReference>
<protein>
    <recommendedName>
        <fullName evidence="1">F-box domain-containing protein</fullName>
    </recommendedName>
</protein>
<comment type="caution">
    <text evidence="2">The sequence shown here is derived from an EMBL/GenBank/DDBJ whole genome shotgun (WGS) entry which is preliminary data.</text>
</comment>
<dbReference type="AlphaFoldDB" id="A0A8J4Q4B6"/>
<organism evidence="2 3">
    <name type="scientific">Castanea mollissima</name>
    <name type="common">Chinese chestnut</name>
    <dbReference type="NCBI Taxonomy" id="60419"/>
    <lineage>
        <taxon>Eukaryota</taxon>
        <taxon>Viridiplantae</taxon>
        <taxon>Streptophyta</taxon>
        <taxon>Embryophyta</taxon>
        <taxon>Tracheophyta</taxon>
        <taxon>Spermatophyta</taxon>
        <taxon>Magnoliopsida</taxon>
        <taxon>eudicotyledons</taxon>
        <taxon>Gunneridae</taxon>
        <taxon>Pentapetalae</taxon>
        <taxon>rosids</taxon>
        <taxon>fabids</taxon>
        <taxon>Fagales</taxon>
        <taxon>Fagaceae</taxon>
        <taxon>Castanea</taxon>
    </lineage>
</organism>
<keyword evidence="3" id="KW-1185">Reference proteome</keyword>
<name>A0A8J4Q4B6_9ROSI</name>
<dbReference type="Gene3D" id="1.20.1280.50">
    <property type="match status" value="1"/>
</dbReference>
<dbReference type="EMBL" id="JRKL02013176">
    <property type="protein sequence ID" value="KAF3943022.1"/>
    <property type="molecule type" value="Genomic_DNA"/>
</dbReference>
<sequence length="414" mass="47239">MYVLFHSFHSTSLDPSLLCSKRFQFARWVSINFNMRRMDNRGDFIQRLGLDISIYILNLLEDPSDLVRACAVSHSWSRFVIENSLCKQLCLKLFPELSSVTQVIEVENLIEPVKFSAGGSPEWERLKRDNRVYAFFAQGLTPLIKKDCIIEPISASSTDNYPDERIQNTLEPEDRIGYRASYWSSKGESDPNVPEILTYKLVAQLCVVTEIQVQPFQAYFQYGFPIYSSKAVRFRLGYSRHPLELDDDIREGMLIHHQWSDDDFIWTYTSPEFPVAQENELQKFKLPEAVLCIGGILQVELLGRVQKQEMDGLYYICVSHVQVVGRPLSSPFDIDMLDSSGKWTLKYNPDTLCCHSSTQLPEGEADTPSRLRTYTTRLLQLLGNGPVDHTVVESPWLQLAAIVSHTSTVGNSSS</sequence>
<dbReference type="OrthoDB" id="63379at2759"/>
<feature type="domain" description="F-box" evidence="1">
    <location>
        <begin position="51"/>
        <end position="92"/>
    </location>
</feature>
<dbReference type="InterPro" id="IPR055336">
    <property type="entry name" value="At4g00755-like"/>
</dbReference>
<dbReference type="Pfam" id="PF12937">
    <property type="entry name" value="F-box-like"/>
    <property type="match status" value="1"/>
</dbReference>
<reference evidence="2" key="1">
    <citation type="submission" date="2020-03" db="EMBL/GenBank/DDBJ databases">
        <title>Castanea mollissima Vanexum genome sequencing.</title>
        <authorList>
            <person name="Staton M."/>
        </authorList>
    </citation>
    <scope>NUCLEOTIDE SEQUENCE</scope>
    <source>
        <tissue evidence="2">Leaf</tissue>
    </source>
</reference>
<dbReference type="InterPro" id="IPR036047">
    <property type="entry name" value="F-box-like_dom_sf"/>
</dbReference>
<dbReference type="SUPFAM" id="SSF81383">
    <property type="entry name" value="F-box domain"/>
    <property type="match status" value="1"/>
</dbReference>
<evidence type="ECO:0000313" key="3">
    <source>
        <dbReference type="Proteomes" id="UP000737018"/>
    </source>
</evidence>